<reference evidence="12 13" key="1">
    <citation type="submission" date="2015-11" db="EMBL/GenBank/DDBJ databases">
        <title>Genomic analysis of 38 Legionella species identifies large and diverse effector repertoires.</title>
        <authorList>
            <person name="Burstein D."/>
            <person name="Amaro F."/>
            <person name="Zusman T."/>
            <person name="Lifshitz Z."/>
            <person name="Cohen O."/>
            <person name="Gilbert J.A."/>
            <person name="Pupko T."/>
            <person name="Shuman H.A."/>
            <person name="Segal G."/>
        </authorList>
    </citation>
    <scope>NUCLEOTIDE SEQUENCE [LARGE SCALE GENOMIC DNA]</scope>
    <source>
        <strain evidence="12 13">PX-1-G2-E2</strain>
    </source>
</reference>
<evidence type="ECO:0000256" key="6">
    <source>
        <dbReference type="ARBA" id="ARBA00022989"/>
    </source>
</evidence>
<evidence type="ECO:0000256" key="3">
    <source>
        <dbReference type="ARBA" id="ARBA00022475"/>
    </source>
</evidence>
<keyword evidence="3" id="KW-1003">Cell membrane</keyword>
<name>A0A0W0WBA1_9GAMM</name>
<proteinExistence type="predicted"/>
<evidence type="ECO:0000256" key="4">
    <source>
        <dbReference type="ARBA" id="ARBA00022692"/>
    </source>
</evidence>
<dbReference type="GO" id="GO:0005886">
    <property type="term" value="C:plasma membrane"/>
    <property type="evidence" value="ECO:0007669"/>
    <property type="project" value="UniProtKB-SubCell"/>
</dbReference>
<dbReference type="EMBL" id="LNYL01000022">
    <property type="protein sequence ID" value="KTD29627.1"/>
    <property type="molecule type" value="Genomic_DNA"/>
</dbReference>
<dbReference type="PANTHER" id="PTHR14969">
    <property type="entry name" value="SPHINGOSINE-1-PHOSPHATE PHOSPHOHYDROLASE"/>
    <property type="match status" value="1"/>
</dbReference>
<dbReference type="EC" id="3.6.1.27" evidence="2"/>
<feature type="transmembrane region" description="Helical" evidence="10">
    <location>
        <begin position="187"/>
        <end position="205"/>
    </location>
</feature>
<evidence type="ECO:0000256" key="2">
    <source>
        <dbReference type="ARBA" id="ARBA00012374"/>
    </source>
</evidence>
<keyword evidence="6 10" id="KW-1133">Transmembrane helix</keyword>
<evidence type="ECO:0000313" key="12">
    <source>
        <dbReference type="EMBL" id="KTD29627.1"/>
    </source>
</evidence>
<feature type="transmembrane region" description="Helical" evidence="10">
    <location>
        <begin position="93"/>
        <end position="111"/>
    </location>
</feature>
<dbReference type="Gene3D" id="1.20.144.10">
    <property type="entry name" value="Phosphatidic acid phosphatase type 2/haloperoxidase"/>
    <property type="match status" value="1"/>
</dbReference>
<dbReference type="GO" id="GO:0050380">
    <property type="term" value="F:undecaprenyl-diphosphatase activity"/>
    <property type="evidence" value="ECO:0007669"/>
    <property type="project" value="UniProtKB-EC"/>
</dbReference>
<keyword evidence="5" id="KW-0378">Hydrolase</keyword>
<feature type="transmembrane region" description="Helical" evidence="10">
    <location>
        <begin position="217"/>
        <end position="237"/>
    </location>
</feature>
<comment type="caution">
    <text evidence="12">The sequence shown here is derived from an EMBL/GenBank/DDBJ whole genome shotgun (WGS) entry which is preliminary data.</text>
</comment>
<feature type="transmembrane region" description="Helical" evidence="10">
    <location>
        <begin position="131"/>
        <end position="150"/>
    </location>
</feature>
<organism evidence="12 13">
    <name type="scientific">Legionella maceachernii</name>
    <dbReference type="NCBI Taxonomy" id="466"/>
    <lineage>
        <taxon>Bacteria</taxon>
        <taxon>Pseudomonadati</taxon>
        <taxon>Pseudomonadota</taxon>
        <taxon>Gammaproteobacteria</taxon>
        <taxon>Legionellales</taxon>
        <taxon>Legionellaceae</taxon>
        <taxon>Legionella</taxon>
    </lineage>
</organism>
<dbReference type="SUPFAM" id="SSF48317">
    <property type="entry name" value="Acid phosphatase/Vanadium-dependent haloperoxidase"/>
    <property type="match status" value="1"/>
</dbReference>
<dbReference type="STRING" id="466.Lmac_0802"/>
<comment type="subcellular location">
    <subcellularLocation>
        <location evidence="1">Cell membrane</location>
        <topology evidence="1">Multi-pass membrane protein</topology>
    </subcellularLocation>
</comment>
<dbReference type="SMART" id="SM00014">
    <property type="entry name" value="acidPPc"/>
    <property type="match status" value="1"/>
</dbReference>
<keyword evidence="13" id="KW-1185">Reference proteome</keyword>
<sequence length="269" mass="30796">MNYFAKNNKQQQLYLAGSIICCVLFVFLAITVKSHTSNLYFNVYLYQYVETKLQISFVSYLAIFVSLFGDKFVVIPTIILTSVVLFLKQQKRFALHFFAVILVAALLAFFLKNILAVPRPGAFAYVANKYAFPSRHVLLFSACLVFLYAVIPQAKGYKWLKIIMLFLFIALESLSRIVLGVHWLTDVIGGFLLGTACGLMGAYCFNHKPEPIPNRLLFKTMIFIFCIISIAYLSFVWSELIHEYRIDSLHNKKQNHTLPSKIDLNLSMQ</sequence>
<feature type="transmembrane region" description="Helical" evidence="10">
    <location>
        <begin position="162"/>
        <end position="181"/>
    </location>
</feature>
<evidence type="ECO:0000256" key="5">
    <source>
        <dbReference type="ARBA" id="ARBA00022801"/>
    </source>
</evidence>
<evidence type="ECO:0000256" key="10">
    <source>
        <dbReference type="SAM" id="Phobius"/>
    </source>
</evidence>
<keyword evidence="7 10" id="KW-0472">Membrane</keyword>
<dbReference type="Proteomes" id="UP000054908">
    <property type="component" value="Unassembled WGS sequence"/>
</dbReference>
<comment type="catalytic activity">
    <reaction evidence="9">
        <text>di-trans,octa-cis-undecaprenyl diphosphate + H2O = di-trans,octa-cis-undecaprenyl phosphate + phosphate + H(+)</text>
        <dbReference type="Rhea" id="RHEA:28094"/>
        <dbReference type="ChEBI" id="CHEBI:15377"/>
        <dbReference type="ChEBI" id="CHEBI:15378"/>
        <dbReference type="ChEBI" id="CHEBI:43474"/>
        <dbReference type="ChEBI" id="CHEBI:58405"/>
        <dbReference type="ChEBI" id="CHEBI:60392"/>
        <dbReference type="EC" id="3.6.1.27"/>
    </reaction>
</comment>
<evidence type="ECO:0000256" key="9">
    <source>
        <dbReference type="ARBA" id="ARBA00047594"/>
    </source>
</evidence>
<evidence type="ECO:0000256" key="7">
    <source>
        <dbReference type="ARBA" id="ARBA00023136"/>
    </source>
</evidence>
<evidence type="ECO:0000256" key="1">
    <source>
        <dbReference type="ARBA" id="ARBA00004651"/>
    </source>
</evidence>
<dbReference type="PATRIC" id="fig|466.6.peg.858"/>
<accession>A0A0W0WBA1</accession>
<dbReference type="OrthoDB" id="9780918at2"/>
<dbReference type="PANTHER" id="PTHR14969:SF62">
    <property type="entry name" value="DECAPRENYLPHOSPHORYL-5-PHOSPHORIBOSE PHOSPHATASE RV3807C-RELATED"/>
    <property type="match status" value="1"/>
</dbReference>
<dbReference type="InterPro" id="IPR000326">
    <property type="entry name" value="PAP2/HPO"/>
</dbReference>
<dbReference type="AlphaFoldDB" id="A0A0W0WBA1"/>
<feature type="transmembrane region" description="Helical" evidence="10">
    <location>
        <begin position="57"/>
        <end position="86"/>
    </location>
</feature>
<protein>
    <recommendedName>
        <fullName evidence="2">undecaprenyl-diphosphate phosphatase</fullName>
        <ecNumber evidence="2">3.6.1.27</ecNumber>
    </recommendedName>
    <alternativeName>
        <fullName evidence="8">Undecaprenyl pyrophosphate phosphatase</fullName>
    </alternativeName>
</protein>
<dbReference type="Pfam" id="PF01569">
    <property type="entry name" value="PAP2"/>
    <property type="match status" value="1"/>
</dbReference>
<dbReference type="InterPro" id="IPR036938">
    <property type="entry name" value="PAP2/HPO_sf"/>
</dbReference>
<feature type="domain" description="Phosphatidic acid phosphatase type 2/haloperoxidase" evidence="11">
    <location>
        <begin position="93"/>
        <end position="202"/>
    </location>
</feature>
<evidence type="ECO:0000259" key="11">
    <source>
        <dbReference type="SMART" id="SM00014"/>
    </source>
</evidence>
<keyword evidence="4 10" id="KW-0812">Transmembrane</keyword>
<gene>
    <name evidence="12" type="primary">lssY_1</name>
    <name evidence="12" type="ORF">Lmac_0802</name>
</gene>
<evidence type="ECO:0000256" key="8">
    <source>
        <dbReference type="ARBA" id="ARBA00032707"/>
    </source>
</evidence>
<dbReference type="RefSeq" id="WP_058451619.1">
    <property type="nucleotide sequence ID" value="NZ_CAAAIB010000015.1"/>
</dbReference>
<feature type="transmembrane region" description="Helical" evidence="10">
    <location>
        <begin position="12"/>
        <end position="32"/>
    </location>
</feature>
<evidence type="ECO:0000313" key="13">
    <source>
        <dbReference type="Proteomes" id="UP000054908"/>
    </source>
</evidence>